<feature type="chain" id="PRO_5046354801" evidence="2">
    <location>
        <begin position="24"/>
        <end position="306"/>
    </location>
</feature>
<feature type="region of interest" description="Disordered" evidence="1">
    <location>
        <begin position="25"/>
        <end position="52"/>
    </location>
</feature>
<evidence type="ECO:0000313" key="3">
    <source>
        <dbReference type="EMBL" id="MEA9357631.1"/>
    </source>
</evidence>
<sequence>MKHVQKKLVIICVSLLVATNAHAWGSKKPSIPSTPTPPTTPTVPPTTPTNPPLPELSGPIVEQISTLAAGSTCASYSWKNRGRAPAGYMKGMALTYARSFCRFKTTQDAPTGLVTLFTSGAKTAAKDALAHYSSTFSSLSMDVNTVGINPLRSVYTLGIGLGMRESSGKYCEGRDMSASNTSASTAEAGMFQTSYNSMSASAELSKLYAEYKANPQKCHLGIFKEGVSSCGSSSIAGSGEGATYQALNKSCPAFAAEYAMVMLRVLRAHYGPITRKEAEITTSCNQLLKNVETVIEDNPYACDDLI</sequence>
<comment type="caution">
    <text evidence="3">The sequence shown here is derived from an EMBL/GenBank/DDBJ whole genome shotgun (WGS) entry which is preliminary data.</text>
</comment>
<keyword evidence="2" id="KW-0732">Signal</keyword>
<accession>A0ABU5VXB3</accession>
<organism evidence="3 4">
    <name type="scientific">Bacteriovorax antarcticus</name>
    <dbReference type="NCBI Taxonomy" id="3088717"/>
    <lineage>
        <taxon>Bacteria</taxon>
        <taxon>Pseudomonadati</taxon>
        <taxon>Bdellovibrionota</taxon>
        <taxon>Bacteriovoracia</taxon>
        <taxon>Bacteriovoracales</taxon>
        <taxon>Bacteriovoracaceae</taxon>
        <taxon>Bacteriovorax</taxon>
    </lineage>
</organism>
<evidence type="ECO:0000256" key="2">
    <source>
        <dbReference type="SAM" id="SignalP"/>
    </source>
</evidence>
<proteinExistence type="predicted"/>
<dbReference type="EMBL" id="JAYGJQ010000002">
    <property type="protein sequence ID" value="MEA9357631.1"/>
    <property type="molecule type" value="Genomic_DNA"/>
</dbReference>
<evidence type="ECO:0000313" key="4">
    <source>
        <dbReference type="Proteomes" id="UP001302274"/>
    </source>
</evidence>
<reference evidence="3 4" key="1">
    <citation type="submission" date="2023-11" db="EMBL/GenBank/DDBJ databases">
        <title>A Novel Polar Bacteriovorax (B. antarcticus) Isolated from the Biocrust in Antarctica.</title>
        <authorList>
            <person name="Mun W."/>
            <person name="Choi S.Y."/>
            <person name="Mitchell R.J."/>
        </authorList>
    </citation>
    <scope>NUCLEOTIDE SEQUENCE [LARGE SCALE GENOMIC DNA]</scope>
    <source>
        <strain evidence="3 4">PP10</strain>
    </source>
</reference>
<feature type="compositionally biased region" description="Pro residues" evidence="1">
    <location>
        <begin position="32"/>
        <end position="52"/>
    </location>
</feature>
<evidence type="ECO:0000256" key="1">
    <source>
        <dbReference type="SAM" id="MobiDB-lite"/>
    </source>
</evidence>
<dbReference type="Proteomes" id="UP001302274">
    <property type="component" value="Unassembled WGS sequence"/>
</dbReference>
<dbReference type="RefSeq" id="WP_323577713.1">
    <property type="nucleotide sequence ID" value="NZ_JAYGJQ010000002.1"/>
</dbReference>
<name>A0ABU5VXB3_9BACT</name>
<keyword evidence="4" id="KW-1185">Reference proteome</keyword>
<protein>
    <submittedName>
        <fullName evidence="3">Uncharacterized protein</fullName>
    </submittedName>
</protein>
<feature type="signal peptide" evidence="2">
    <location>
        <begin position="1"/>
        <end position="23"/>
    </location>
</feature>
<gene>
    <name evidence="3" type="ORF">SHI21_15485</name>
</gene>